<evidence type="ECO:0000313" key="9">
    <source>
        <dbReference type="Proteomes" id="UP000070700"/>
    </source>
</evidence>
<dbReference type="Pfam" id="PF01565">
    <property type="entry name" value="FAD_binding_4"/>
    <property type="match status" value="1"/>
</dbReference>
<dbReference type="InterPro" id="IPR036318">
    <property type="entry name" value="FAD-bd_PCMH-like_sf"/>
</dbReference>
<name>A0A132BBF1_MOLSC</name>
<dbReference type="InterPro" id="IPR050416">
    <property type="entry name" value="FAD-linked_Oxidoreductase"/>
</dbReference>
<evidence type="ECO:0000259" key="7">
    <source>
        <dbReference type="Pfam" id="PF08031"/>
    </source>
</evidence>
<dbReference type="InterPro" id="IPR012951">
    <property type="entry name" value="BBE"/>
</dbReference>
<gene>
    <name evidence="8" type="ORF">LY89DRAFT_763445</name>
</gene>
<accession>A0A132BBF1</accession>
<keyword evidence="4" id="KW-0274">FAD</keyword>
<dbReference type="PANTHER" id="PTHR42973:SF39">
    <property type="entry name" value="FAD-BINDING PCMH-TYPE DOMAIN-CONTAINING PROTEIN"/>
    <property type="match status" value="1"/>
</dbReference>
<dbReference type="Gene3D" id="3.40.462.20">
    <property type="match status" value="1"/>
</dbReference>
<dbReference type="STRING" id="149040.A0A132BBF1"/>
<evidence type="ECO:0000256" key="3">
    <source>
        <dbReference type="ARBA" id="ARBA00022630"/>
    </source>
</evidence>
<dbReference type="GO" id="GO:0016491">
    <property type="term" value="F:oxidoreductase activity"/>
    <property type="evidence" value="ECO:0007669"/>
    <property type="project" value="UniProtKB-KW"/>
</dbReference>
<protein>
    <submittedName>
        <fullName evidence="8">FAD-binding domain-containing protein</fullName>
    </submittedName>
</protein>
<dbReference type="GO" id="GO:0050660">
    <property type="term" value="F:flavin adenine dinucleotide binding"/>
    <property type="evidence" value="ECO:0007669"/>
    <property type="project" value="InterPro"/>
</dbReference>
<dbReference type="AlphaFoldDB" id="A0A132BBF1"/>
<evidence type="ECO:0000313" key="8">
    <source>
        <dbReference type="EMBL" id="KUJ08977.1"/>
    </source>
</evidence>
<evidence type="ECO:0000256" key="1">
    <source>
        <dbReference type="ARBA" id="ARBA00001974"/>
    </source>
</evidence>
<evidence type="ECO:0000259" key="6">
    <source>
        <dbReference type="Pfam" id="PF01565"/>
    </source>
</evidence>
<dbReference type="RefSeq" id="XP_018063332.1">
    <property type="nucleotide sequence ID" value="XM_018221598.1"/>
</dbReference>
<dbReference type="GeneID" id="28831324"/>
<dbReference type="Proteomes" id="UP000070700">
    <property type="component" value="Unassembled WGS sequence"/>
</dbReference>
<keyword evidence="5" id="KW-0560">Oxidoreductase</keyword>
<dbReference type="Gene3D" id="3.30.465.10">
    <property type="match status" value="3"/>
</dbReference>
<feature type="domain" description="FAD linked oxidase N-terminal" evidence="6">
    <location>
        <begin position="46"/>
        <end position="102"/>
    </location>
</feature>
<dbReference type="InterPro" id="IPR016169">
    <property type="entry name" value="FAD-bd_PCMH_sub2"/>
</dbReference>
<dbReference type="SUPFAM" id="SSF56176">
    <property type="entry name" value="FAD-binding/transporter-associated domain-like"/>
    <property type="match status" value="1"/>
</dbReference>
<dbReference type="PANTHER" id="PTHR42973">
    <property type="entry name" value="BINDING OXIDOREDUCTASE, PUTATIVE (AFU_ORTHOLOGUE AFUA_1G17690)-RELATED"/>
    <property type="match status" value="1"/>
</dbReference>
<dbReference type="InParanoid" id="A0A132BBF1"/>
<dbReference type="OrthoDB" id="407275at2759"/>
<dbReference type="KEGG" id="psco:LY89DRAFT_763445"/>
<feature type="domain" description="Berberine/berberine-like" evidence="7">
    <location>
        <begin position="394"/>
        <end position="439"/>
    </location>
</feature>
<dbReference type="InterPro" id="IPR006094">
    <property type="entry name" value="Oxid_FAD_bind_N"/>
</dbReference>
<sequence length="464" mass="51843">MPLRNAKPSNVKVRRARKGVPTYELGDPEYEFVTHTANPLHRNRLPDCVVQPLTTVDVQYIVKQAKKKDIASTIKIGGHSYPGSSASDQGYIKLDLTNMNQPLVDGKHDGYVINGGRCPTVGVSGYILGGGICPFTRSFGMGCDTLLEATIVTADEIVHTVTRDDDPESSEGKLFWALCGAGQGSFGVVLELKMAVSKLKNKEGKVIAVRSTWFPKESDDVPAIKSAFYSAKWSTQMTIDTIWLCNTRDEAKIGVRFSAYYDGNGEDYLKEINQNIYNTSLKELFGERIVDRTSSDWLGNILPITWDEEAKRSKYVNQTFSIFGSFAFENRPSYGEKYKNGDGSSVEVSFIHPGTTAAKKPSTATAFPWRDVMQNLCRSIRAKLRPFSIFAEAAFVNFPNEATPKTAHESAYYGTNREKLREVKKMWDKNNFFGWDQGVGLPQPDLSIAAYIFKLKREIFVLFN</sequence>
<organism evidence="8 9">
    <name type="scientific">Mollisia scopiformis</name>
    <name type="common">Conifer needle endophyte fungus</name>
    <name type="synonym">Phialocephala scopiformis</name>
    <dbReference type="NCBI Taxonomy" id="149040"/>
    <lineage>
        <taxon>Eukaryota</taxon>
        <taxon>Fungi</taxon>
        <taxon>Dikarya</taxon>
        <taxon>Ascomycota</taxon>
        <taxon>Pezizomycotina</taxon>
        <taxon>Leotiomycetes</taxon>
        <taxon>Helotiales</taxon>
        <taxon>Mollisiaceae</taxon>
        <taxon>Mollisia</taxon>
    </lineage>
</organism>
<proteinExistence type="inferred from homology"/>
<comment type="similarity">
    <text evidence="2">Belongs to the oxygen-dependent FAD-linked oxidoreductase family.</text>
</comment>
<reference evidence="8 9" key="1">
    <citation type="submission" date="2015-10" db="EMBL/GenBank/DDBJ databases">
        <title>Full genome of DAOMC 229536 Phialocephala scopiformis, a fungal endophyte of spruce producing the potent anti-insectan compound rugulosin.</title>
        <authorList>
            <consortium name="DOE Joint Genome Institute"/>
            <person name="Walker A.K."/>
            <person name="Frasz S.L."/>
            <person name="Seifert K.A."/>
            <person name="Miller J.D."/>
            <person name="Mondo S.J."/>
            <person name="Labutti K."/>
            <person name="Lipzen A."/>
            <person name="Dockter R."/>
            <person name="Kennedy M."/>
            <person name="Grigoriev I.V."/>
            <person name="Spatafora J.W."/>
        </authorList>
    </citation>
    <scope>NUCLEOTIDE SEQUENCE [LARGE SCALE GENOMIC DNA]</scope>
    <source>
        <strain evidence="8 9">CBS 120377</strain>
    </source>
</reference>
<evidence type="ECO:0000256" key="2">
    <source>
        <dbReference type="ARBA" id="ARBA00005466"/>
    </source>
</evidence>
<evidence type="ECO:0000256" key="5">
    <source>
        <dbReference type="ARBA" id="ARBA00023002"/>
    </source>
</evidence>
<evidence type="ECO:0000256" key="4">
    <source>
        <dbReference type="ARBA" id="ARBA00022827"/>
    </source>
</evidence>
<comment type="cofactor">
    <cofactor evidence="1">
        <name>FAD</name>
        <dbReference type="ChEBI" id="CHEBI:57692"/>
    </cofactor>
</comment>
<keyword evidence="3" id="KW-0285">Flavoprotein</keyword>
<dbReference type="EMBL" id="KQ947433">
    <property type="protein sequence ID" value="KUJ08977.1"/>
    <property type="molecule type" value="Genomic_DNA"/>
</dbReference>
<dbReference type="Pfam" id="PF08031">
    <property type="entry name" value="BBE"/>
    <property type="match status" value="1"/>
</dbReference>
<keyword evidence="9" id="KW-1185">Reference proteome</keyword>